<accession>V5IN51</accession>
<proteinExistence type="predicted"/>
<dbReference type="RefSeq" id="XP_011394374.1">
    <property type="nucleotide sequence ID" value="XM_011396072.1"/>
</dbReference>
<evidence type="ECO:0000256" key="1">
    <source>
        <dbReference type="SAM" id="MobiDB-lite"/>
    </source>
</evidence>
<feature type="region of interest" description="Disordered" evidence="1">
    <location>
        <begin position="1"/>
        <end position="24"/>
    </location>
</feature>
<dbReference type="InParanoid" id="V5IN51"/>
<evidence type="ECO:0000313" key="3">
    <source>
        <dbReference type="Proteomes" id="UP000001805"/>
    </source>
</evidence>
<dbReference type="KEGG" id="ncr:NCU16763"/>
<feature type="compositionally biased region" description="Polar residues" evidence="1">
    <location>
        <begin position="1"/>
        <end position="13"/>
    </location>
</feature>
<dbReference type="GeneID" id="23569641"/>
<dbReference type="EMBL" id="CM002239">
    <property type="protein sequence ID" value="ESA42810.1"/>
    <property type="molecule type" value="Genomic_DNA"/>
</dbReference>
<evidence type="ECO:0000313" key="2">
    <source>
        <dbReference type="EMBL" id="ESA42810.1"/>
    </source>
</evidence>
<protein>
    <submittedName>
        <fullName evidence="2">Uncharacterized protein</fullName>
    </submittedName>
</protein>
<name>V5IN51_NEUCR</name>
<dbReference type="AlphaFoldDB" id="V5IN51"/>
<keyword evidence="3" id="KW-1185">Reference proteome</keyword>
<organism evidence="2 3">
    <name type="scientific">Neurospora crassa (strain ATCC 24698 / 74-OR23-1A / CBS 708.71 / DSM 1257 / FGSC 987)</name>
    <dbReference type="NCBI Taxonomy" id="367110"/>
    <lineage>
        <taxon>Eukaryota</taxon>
        <taxon>Fungi</taxon>
        <taxon>Dikarya</taxon>
        <taxon>Ascomycota</taxon>
        <taxon>Pezizomycotina</taxon>
        <taxon>Sordariomycetes</taxon>
        <taxon>Sordariomycetidae</taxon>
        <taxon>Sordariales</taxon>
        <taxon>Sordariaceae</taxon>
        <taxon>Neurospora</taxon>
    </lineage>
</organism>
<reference evidence="2 3" key="1">
    <citation type="journal article" date="2003" name="Nature">
        <title>The genome sequence of the filamentous fungus Neurospora crassa.</title>
        <authorList>
            <person name="Galagan J.E."/>
            <person name="Calvo S.E."/>
            <person name="Borkovich K.A."/>
            <person name="Selker E.U."/>
            <person name="Read N.D."/>
            <person name="Jaffe D."/>
            <person name="FitzHugh W."/>
            <person name="Ma L.J."/>
            <person name="Smirnov S."/>
            <person name="Purcell S."/>
            <person name="Rehman B."/>
            <person name="Elkins T."/>
            <person name="Engels R."/>
            <person name="Wang S."/>
            <person name="Nielsen C.B."/>
            <person name="Butler J."/>
            <person name="Endrizzi M."/>
            <person name="Qui D."/>
            <person name="Ianakiev P."/>
            <person name="Bell-Pedersen D."/>
            <person name="Nelson M.A."/>
            <person name="Werner-Washburne M."/>
            <person name="Selitrennikoff C.P."/>
            <person name="Kinsey J.A."/>
            <person name="Braun E.L."/>
            <person name="Zelter A."/>
            <person name="Schulte U."/>
            <person name="Kothe G.O."/>
            <person name="Jedd G."/>
            <person name="Mewes W."/>
            <person name="Staben C."/>
            <person name="Marcotte E."/>
            <person name="Greenberg D."/>
            <person name="Roy A."/>
            <person name="Foley K."/>
            <person name="Naylor J."/>
            <person name="Stange-Thomann N."/>
            <person name="Barrett R."/>
            <person name="Gnerre S."/>
            <person name="Kamal M."/>
            <person name="Kamvysselis M."/>
            <person name="Mauceli E."/>
            <person name="Bielke C."/>
            <person name="Rudd S."/>
            <person name="Frishman D."/>
            <person name="Krystofova S."/>
            <person name="Rasmussen C."/>
            <person name="Metzenberg R.L."/>
            <person name="Perkins D.D."/>
            <person name="Kroken S."/>
            <person name="Cogoni C."/>
            <person name="Macino G."/>
            <person name="Catcheside D."/>
            <person name="Li W."/>
            <person name="Pratt R.J."/>
            <person name="Osmani S.A."/>
            <person name="DeSouza C.P."/>
            <person name="Glass L."/>
            <person name="Orbach M.J."/>
            <person name="Berglund J.A."/>
            <person name="Voelker R."/>
            <person name="Yarden O."/>
            <person name="Plamann M."/>
            <person name="Seiler S."/>
            <person name="Dunlap J."/>
            <person name="Radford A."/>
            <person name="Aramayo R."/>
            <person name="Natvig D.O."/>
            <person name="Alex L.A."/>
            <person name="Mannhaupt G."/>
            <person name="Ebbole D.J."/>
            <person name="Freitag M."/>
            <person name="Paulsen I."/>
            <person name="Sachs M.S."/>
            <person name="Lander E.S."/>
            <person name="Nusbaum C."/>
            <person name="Birren B."/>
        </authorList>
    </citation>
    <scope>NUCLEOTIDE SEQUENCE [LARGE SCALE GENOMIC DNA]</scope>
    <source>
        <strain evidence="3">ATCC 24698 / 74-OR23-1A / CBS 708.71 / DSM 1257 / FGSC 987</strain>
    </source>
</reference>
<dbReference type="VEuPathDB" id="FungiDB:NCU16763"/>
<gene>
    <name evidence="2" type="ORF">NCU16763</name>
</gene>
<dbReference type="Proteomes" id="UP000001805">
    <property type="component" value="Chromosome 4, Linkage Group IV"/>
</dbReference>
<sequence>MPRGCSTKTNIVGTGNKRTHSERQRSKPVLGFCFGTLPLIEIRDGPCVVAGVGRPVSLLSSTLCRAAGDCLARLTFWPQCHTPPLYLYTTHANSCWIRRRGPNLCEHYLA</sequence>